<evidence type="ECO:0000313" key="1">
    <source>
        <dbReference type="EMBL" id="VEN34388.1"/>
    </source>
</evidence>
<gene>
    <name evidence="1" type="ORF">CALMAC_LOCUS609</name>
</gene>
<evidence type="ECO:0000313" key="2">
    <source>
        <dbReference type="Proteomes" id="UP000410492"/>
    </source>
</evidence>
<feature type="non-terminal residue" evidence="1">
    <location>
        <position position="70"/>
    </location>
</feature>
<keyword evidence="2" id="KW-1185">Reference proteome</keyword>
<dbReference type="EMBL" id="CAACVG010000662">
    <property type="protein sequence ID" value="VEN34388.1"/>
    <property type="molecule type" value="Genomic_DNA"/>
</dbReference>
<accession>A0A653BFP4</accession>
<reference evidence="1 2" key="1">
    <citation type="submission" date="2019-01" db="EMBL/GenBank/DDBJ databases">
        <authorList>
            <person name="Sayadi A."/>
        </authorList>
    </citation>
    <scope>NUCLEOTIDE SEQUENCE [LARGE SCALE GENOMIC DNA]</scope>
</reference>
<dbReference type="AlphaFoldDB" id="A0A653BFP4"/>
<protein>
    <submittedName>
        <fullName evidence="1">Uncharacterized protein</fullName>
    </submittedName>
</protein>
<name>A0A653BFP4_CALMS</name>
<dbReference type="Proteomes" id="UP000410492">
    <property type="component" value="Unassembled WGS sequence"/>
</dbReference>
<sequence>MPIYYIKNKTIVIYKTLFRSASISPIQFSLKETRDDHIFKIFPILYLYMKPNPTHDKIPVINKGNLRNAC</sequence>
<organism evidence="1 2">
    <name type="scientific">Callosobruchus maculatus</name>
    <name type="common">Southern cowpea weevil</name>
    <name type="synonym">Pulse bruchid</name>
    <dbReference type="NCBI Taxonomy" id="64391"/>
    <lineage>
        <taxon>Eukaryota</taxon>
        <taxon>Metazoa</taxon>
        <taxon>Ecdysozoa</taxon>
        <taxon>Arthropoda</taxon>
        <taxon>Hexapoda</taxon>
        <taxon>Insecta</taxon>
        <taxon>Pterygota</taxon>
        <taxon>Neoptera</taxon>
        <taxon>Endopterygota</taxon>
        <taxon>Coleoptera</taxon>
        <taxon>Polyphaga</taxon>
        <taxon>Cucujiformia</taxon>
        <taxon>Chrysomeloidea</taxon>
        <taxon>Chrysomelidae</taxon>
        <taxon>Bruchinae</taxon>
        <taxon>Bruchini</taxon>
        <taxon>Callosobruchus</taxon>
    </lineage>
</organism>
<proteinExistence type="predicted"/>